<accession>A7TFM8</accession>
<evidence type="ECO:0000256" key="2">
    <source>
        <dbReference type="SAM" id="MobiDB-lite"/>
    </source>
</evidence>
<evidence type="ECO:0000259" key="4">
    <source>
        <dbReference type="PROSITE" id="PS50238"/>
    </source>
</evidence>
<dbReference type="Pfam" id="PF00611">
    <property type="entry name" value="FCH"/>
    <property type="match status" value="1"/>
</dbReference>
<proteinExistence type="predicted"/>
<evidence type="ECO:0000313" key="7">
    <source>
        <dbReference type="Proteomes" id="UP000000267"/>
    </source>
</evidence>
<dbReference type="OrthoDB" id="2155291at2759"/>
<evidence type="ECO:0000313" key="6">
    <source>
        <dbReference type="EMBL" id="EDO18836.1"/>
    </source>
</evidence>
<feature type="region of interest" description="Disordered" evidence="2">
    <location>
        <begin position="592"/>
        <end position="624"/>
    </location>
</feature>
<feature type="compositionally biased region" description="Basic and acidic residues" evidence="2">
    <location>
        <begin position="592"/>
        <end position="616"/>
    </location>
</feature>
<dbReference type="eggNOG" id="ENOG502QQWB">
    <property type="taxonomic scope" value="Eukaryota"/>
</dbReference>
<dbReference type="STRING" id="436907.A7TFM8"/>
<dbReference type="GO" id="GO:0005886">
    <property type="term" value="C:plasma membrane"/>
    <property type="evidence" value="ECO:0007669"/>
    <property type="project" value="TreeGrafter"/>
</dbReference>
<dbReference type="AlphaFoldDB" id="A7TFM8"/>
<dbReference type="PhylomeDB" id="A7TFM8"/>
<dbReference type="Gene3D" id="1.10.555.10">
    <property type="entry name" value="Rho GTPase activation protein"/>
    <property type="match status" value="1"/>
</dbReference>
<dbReference type="SMART" id="SM00324">
    <property type="entry name" value="RhoGAP"/>
    <property type="match status" value="1"/>
</dbReference>
<dbReference type="EMBL" id="DS480384">
    <property type="protein sequence ID" value="EDO18836.1"/>
    <property type="molecule type" value="Genomic_DNA"/>
</dbReference>
<dbReference type="OMA" id="RKTWIYE"/>
<feature type="domain" description="F-BAR" evidence="5">
    <location>
        <begin position="2"/>
        <end position="437"/>
    </location>
</feature>
<dbReference type="InterPro" id="IPR000198">
    <property type="entry name" value="RhoGAP_dom"/>
</dbReference>
<dbReference type="KEGG" id="vpo:Kpol_1023p5"/>
<dbReference type="RefSeq" id="XP_001646694.1">
    <property type="nucleotide sequence ID" value="XM_001646644.1"/>
</dbReference>
<dbReference type="CDD" id="cd04399">
    <property type="entry name" value="RhoGAP_fRGD2"/>
    <property type="match status" value="1"/>
</dbReference>
<dbReference type="GO" id="GO:0005737">
    <property type="term" value="C:cytoplasm"/>
    <property type="evidence" value="ECO:0007669"/>
    <property type="project" value="TreeGrafter"/>
</dbReference>
<keyword evidence="7" id="KW-1185">Reference proteome</keyword>
<dbReference type="PANTHER" id="PTHR23065:SF17">
    <property type="entry name" value="RHO-GTPASE-ACTIVATING PROTEIN RGD2"/>
    <property type="match status" value="1"/>
</dbReference>
<dbReference type="HOGENOM" id="CLU_008201_1_0_1"/>
<dbReference type="GO" id="GO:0007264">
    <property type="term" value="P:small GTPase-mediated signal transduction"/>
    <property type="evidence" value="ECO:0007669"/>
    <property type="project" value="EnsemblFungi"/>
</dbReference>
<dbReference type="InterPro" id="IPR001060">
    <property type="entry name" value="FCH_dom"/>
</dbReference>
<dbReference type="Proteomes" id="UP000000267">
    <property type="component" value="Unassembled WGS sequence"/>
</dbReference>
<evidence type="ECO:0000256" key="1">
    <source>
        <dbReference type="PROSITE-ProRule" id="PRU01077"/>
    </source>
</evidence>
<dbReference type="SUPFAM" id="SSF103657">
    <property type="entry name" value="BAR/IMD domain-like"/>
    <property type="match status" value="2"/>
</dbReference>
<reference evidence="6 7" key="1">
    <citation type="journal article" date="2007" name="Proc. Natl. Acad. Sci. U.S.A.">
        <title>Independent sorting-out of thousands of duplicated gene pairs in two yeast species descended from a whole-genome duplication.</title>
        <authorList>
            <person name="Scannell D.R."/>
            <person name="Frank A.C."/>
            <person name="Conant G.C."/>
            <person name="Byrne K.P."/>
            <person name="Woolfit M."/>
            <person name="Wolfe K.H."/>
        </authorList>
    </citation>
    <scope>NUCLEOTIDE SEQUENCE [LARGE SCALE GENOMIC DNA]</scope>
    <source>
        <strain evidence="7">ATCC 22028 / DSM 70294 / BCRC 21397 / CBS 2163 / NBRC 10782 / NRRL Y-8283 / UCD 57-17</strain>
    </source>
</reference>
<name>A7TFM8_VANPO</name>
<keyword evidence="1" id="KW-0175">Coiled coil</keyword>
<evidence type="ECO:0000259" key="3">
    <source>
        <dbReference type="PROSITE" id="PS50186"/>
    </source>
</evidence>
<dbReference type="GO" id="GO:0007010">
    <property type="term" value="P:cytoskeleton organization"/>
    <property type="evidence" value="ECO:0007669"/>
    <property type="project" value="TreeGrafter"/>
</dbReference>
<dbReference type="InterPro" id="IPR027267">
    <property type="entry name" value="AH/BAR_dom_sf"/>
</dbReference>
<dbReference type="PROSITE" id="PS50238">
    <property type="entry name" value="RHOGAP"/>
    <property type="match status" value="1"/>
</dbReference>
<dbReference type="FunCoup" id="A7TFM8">
    <property type="interactions" value="75"/>
</dbReference>
<dbReference type="PANTHER" id="PTHR23065">
    <property type="entry name" value="PROLINE-SERINE-THREONINE PHOSPHATASE INTERACTING PROTEIN 1"/>
    <property type="match status" value="1"/>
</dbReference>
<dbReference type="GO" id="GO:0005096">
    <property type="term" value="F:GTPase activator activity"/>
    <property type="evidence" value="ECO:0007669"/>
    <property type="project" value="EnsemblFungi"/>
</dbReference>
<evidence type="ECO:0008006" key="8">
    <source>
        <dbReference type="Google" id="ProtNLM"/>
    </source>
</evidence>
<dbReference type="GO" id="GO:0000935">
    <property type="term" value="C:division septum"/>
    <property type="evidence" value="ECO:0007669"/>
    <property type="project" value="TreeGrafter"/>
</dbReference>
<dbReference type="InParanoid" id="A7TFM8"/>
<dbReference type="PROSITE" id="PS51741">
    <property type="entry name" value="F_BAR"/>
    <property type="match status" value="1"/>
</dbReference>
<dbReference type="InterPro" id="IPR008936">
    <property type="entry name" value="Rho_GTPase_activation_prot"/>
</dbReference>
<dbReference type="InterPro" id="IPR031160">
    <property type="entry name" value="F_BAR_dom"/>
</dbReference>
<organism evidence="7">
    <name type="scientific">Vanderwaltozyma polyspora (strain ATCC 22028 / DSM 70294 / BCRC 21397 / CBS 2163 / NBRC 10782 / NRRL Y-8283 / UCD 57-17)</name>
    <name type="common">Kluyveromyces polysporus</name>
    <dbReference type="NCBI Taxonomy" id="436907"/>
    <lineage>
        <taxon>Eukaryota</taxon>
        <taxon>Fungi</taxon>
        <taxon>Dikarya</taxon>
        <taxon>Ascomycota</taxon>
        <taxon>Saccharomycotina</taxon>
        <taxon>Saccharomycetes</taxon>
        <taxon>Saccharomycetales</taxon>
        <taxon>Saccharomycetaceae</taxon>
        <taxon>Vanderwaltozyma</taxon>
    </lineage>
</organism>
<dbReference type="CDD" id="cd04436">
    <property type="entry name" value="DEP_fRgd2"/>
    <property type="match status" value="1"/>
</dbReference>
<dbReference type="PROSITE" id="PS50186">
    <property type="entry name" value="DEP"/>
    <property type="match status" value="1"/>
</dbReference>
<dbReference type="SUPFAM" id="SSF48350">
    <property type="entry name" value="GTPase activation domain, GAP"/>
    <property type="match status" value="1"/>
</dbReference>
<dbReference type="SMART" id="SM00049">
    <property type="entry name" value="DEP"/>
    <property type="match status" value="1"/>
</dbReference>
<dbReference type="SMART" id="SM00055">
    <property type="entry name" value="FCH"/>
    <property type="match status" value="1"/>
</dbReference>
<gene>
    <name evidence="6" type="ORF">Kpol_1023p5</name>
</gene>
<dbReference type="Gene3D" id="1.20.1270.60">
    <property type="entry name" value="Arfaptin homology (AH) domain/BAR domain"/>
    <property type="match status" value="2"/>
</dbReference>
<feature type="domain" description="Rho-GAP" evidence="4">
    <location>
        <begin position="471"/>
        <end position="714"/>
    </location>
</feature>
<protein>
    <recommendedName>
        <fullName evidence="8">Rho-GAP domain-containing protein</fullName>
    </recommendedName>
</protein>
<evidence type="ECO:0000259" key="5">
    <source>
        <dbReference type="PROSITE" id="PS51741"/>
    </source>
</evidence>
<dbReference type="GeneID" id="5547157"/>
<dbReference type="Pfam" id="PF00610">
    <property type="entry name" value="DEP"/>
    <property type="match status" value="1"/>
</dbReference>
<feature type="domain" description="DEP" evidence="3">
    <location>
        <begin position="216"/>
        <end position="296"/>
    </location>
</feature>
<sequence>MPGFVDNFWSEDLTTGLDVLFERLYHGCEQCNSFIQLFATRMQYEVAYGRQLYGVGGDIDNLDVTGRDPNVSIERALQTMVKSISEEGEAHLTIASNIESLILRPFSKWSNDHRERVKYSEKLLKSNARNFQKSRTYVTKLEKDYFNKCRKIEDFKNSKFNEDELNKAMELLKLQKRYEDNLAREREFQKFATVGTIDFDYKTMRETLTLFLTKLPKSDYKLPLINYSLQNTNSGSEITKFILQNMSLKDMDHAELFGQDLLNLGFLKYCNGVGNTFVNSKKFQYQWKNYAYTFANLPLPGEDGSNSGAEDNEESQYTNIKEINDSSTESENKYEAVTEMPNISTDESTLFSYMKDVEVSDKKYRKESFKMDTLRCSVEELMIDHLSFMEKCELDRIKAIKKATFDFCSILGNKITSLKICVDKMINSEDSIDPIESLLQLISRYHTGVFQPKVISYNNYYNPGAYQIFGIDLETRARLDKKVVPLIVSVILSYMDQIYPDLANDKVRTSIWIAPVKLKLTHELRALLNTQVFKDDADLLEILKKANYDPSTVSSVLKIYLLELPQPLITDEVYDILKVLYEKYPPERTNFRKIQIDEKDSDKKSEDEGNRNDDANTYKNTESENDTNRIRGLYTTLSSLSKPHIATLDAISTHFYRLCKILRMGENGEQMASDFALAISQEFANCIIHVRLLDGNDLGCKIFYDLLTHKKQIFKVLKGQVSKQKRDKD</sequence>
<dbReference type="Pfam" id="PF00620">
    <property type="entry name" value="RhoGAP"/>
    <property type="match status" value="1"/>
</dbReference>
<dbReference type="InterPro" id="IPR000591">
    <property type="entry name" value="DEP_dom"/>
</dbReference>